<dbReference type="PANTHER" id="PTHR14948:SF46">
    <property type="entry name" value="DISPANIN SUBFAMILY A MEMBER 2B-LIKE-RELATED"/>
    <property type="match status" value="1"/>
</dbReference>
<gene>
    <name evidence="8" type="ORF">Q5P01_010897</name>
</gene>
<evidence type="ECO:0000256" key="3">
    <source>
        <dbReference type="ARBA" id="ARBA00022692"/>
    </source>
</evidence>
<feature type="transmembrane region" description="Helical" evidence="7">
    <location>
        <begin position="152"/>
        <end position="174"/>
    </location>
</feature>
<keyword evidence="5 7" id="KW-0472">Membrane</keyword>
<reference evidence="8" key="1">
    <citation type="submission" date="2023-07" db="EMBL/GenBank/DDBJ databases">
        <title>Chromosome-level Genome Assembly of Striped Snakehead (Channa striata).</title>
        <authorList>
            <person name="Liu H."/>
        </authorList>
    </citation>
    <scope>NUCLEOTIDE SEQUENCE</scope>
    <source>
        <strain evidence="8">Gz</strain>
        <tissue evidence="8">Muscle</tissue>
    </source>
</reference>
<evidence type="ECO:0000256" key="6">
    <source>
        <dbReference type="SAM" id="MobiDB-lite"/>
    </source>
</evidence>
<feature type="region of interest" description="Disordered" evidence="6">
    <location>
        <begin position="1"/>
        <end position="62"/>
    </location>
</feature>
<dbReference type="GO" id="GO:0016020">
    <property type="term" value="C:membrane"/>
    <property type="evidence" value="ECO:0007669"/>
    <property type="project" value="UniProtKB-SubCell"/>
</dbReference>
<keyword evidence="9" id="KW-1185">Reference proteome</keyword>
<name>A0AA88MVF3_CHASR</name>
<evidence type="ECO:0000313" key="8">
    <source>
        <dbReference type="EMBL" id="KAK2844238.1"/>
    </source>
</evidence>
<sequence>MDPSKSMNPPEWGGEKSSMGQAPPPPYQDNPNPGYPQVGPGYPQVGPGYPPQAQGYVPPTQYGGAGYGQQPYPMGQAYPAQPGTITVQPAMLVTRSPLAKPFNDYLGYSIFTMLCCCLPLGIAALVYSIFTREANRSGDQVEAERSSRMARTLNHVALGIGIGFLILYIVYAVVVASR</sequence>
<dbReference type="AlphaFoldDB" id="A0AA88MVF3"/>
<dbReference type="InterPro" id="IPR007593">
    <property type="entry name" value="CD225/Dispanin_fam"/>
</dbReference>
<protein>
    <submittedName>
        <fullName evidence="8">Uncharacterized protein</fullName>
    </submittedName>
</protein>
<dbReference type="InterPro" id="IPR051423">
    <property type="entry name" value="CD225/Dispanin"/>
</dbReference>
<comment type="subcellular location">
    <subcellularLocation>
        <location evidence="1">Membrane</location>
    </subcellularLocation>
</comment>
<dbReference type="SMR" id="A0AA88MVF3"/>
<keyword evidence="4 7" id="KW-1133">Transmembrane helix</keyword>
<organism evidence="8 9">
    <name type="scientific">Channa striata</name>
    <name type="common">Snakehead murrel</name>
    <name type="synonym">Ophicephalus striatus</name>
    <dbReference type="NCBI Taxonomy" id="64152"/>
    <lineage>
        <taxon>Eukaryota</taxon>
        <taxon>Metazoa</taxon>
        <taxon>Chordata</taxon>
        <taxon>Craniata</taxon>
        <taxon>Vertebrata</taxon>
        <taxon>Euteleostomi</taxon>
        <taxon>Actinopterygii</taxon>
        <taxon>Neopterygii</taxon>
        <taxon>Teleostei</taxon>
        <taxon>Neoteleostei</taxon>
        <taxon>Acanthomorphata</taxon>
        <taxon>Anabantaria</taxon>
        <taxon>Anabantiformes</taxon>
        <taxon>Channoidei</taxon>
        <taxon>Channidae</taxon>
        <taxon>Channa</taxon>
    </lineage>
</organism>
<accession>A0AA88MVF3</accession>
<evidence type="ECO:0000313" key="9">
    <source>
        <dbReference type="Proteomes" id="UP001187415"/>
    </source>
</evidence>
<evidence type="ECO:0000256" key="1">
    <source>
        <dbReference type="ARBA" id="ARBA00004370"/>
    </source>
</evidence>
<evidence type="ECO:0000256" key="2">
    <source>
        <dbReference type="ARBA" id="ARBA00006843"/>
    </source>
</evidence>
<comment type="caution">
    <text evidence="8">The sequence shown here is derived from an EMBL/GenBank/DDBJ whole genome shotgun (WGS) entry which is preliminary data.</text>
</comment>
<evidence type="ECO:0000256" key="4">
    <source>
        <dbReference type="ARBA" id="ARBA00022989"/>
    </source>
</evidence>
<evidence type="ECO:0000256" key="7">
    <source>
        <dbReference type="SAM" id="Phobius"/>
    </source>
</evidence>
<comment type="similarity">
    <text evidence="2">Belongs to the CD225/Dispanin family.</text>
</comment>
<evidence type="ECO:0000256" key="5">
    <source>
        <dbReference type="ARBA" id="ARBA00023136"/>
    </source>
</evidence>
<dbReference type="Pfam" id="PF04505">
    <property type="entry name" value="CD225"/>
    <property type="match status" value="1"/>
</dbReference>
<proteinExistence type="inferred from homology"/>
<dbReference type="Proteomes" id="UP001187415">
    <property type="component" value="Unassembled WGS sequence"/>
</dbReference>
<feature type="transmembrane region" description="Helical" evidence="7">
    <location>
        <begin position="105"/>
        <end position="131"/>
    </location>
</feature>
<keyword evidence="3 7" id="KW-0812">Transmembrane</keyword>
<dbReference type="EMBL" id="JAUPFM010000008">
    <property type="protein sequence ID" value="KAK2844238.1"/>
    <property type="molecule type" value="Genomic_DNA"/>
</dbReference>
<dbReference type="PANTHER" id="PTHR14948">
    <property type="entry name" value="NG5"/>
    <property type="match status" value="1"/>
</dbReference>
<feature type="compositionally biased region" description="Low complexity" evidence="6">
    <location>
        <begin position="29"/>
        <end position="62"/>
    </location>
</feature>